<gene>
    <name evidence="19" type="primary">betaTub85D</name>
    <name evidence="19" type="ORF">LPJ53_005484</name>
</gene>
<proteinExistence type="inferred from homology"/>
<dbReference type="InterPro" id="IPR036525">
    <property type="entry name" value="Tubulin/FtsZ_GTPase_sf"/>
</dbReference>
<dbReference type="Proteomes" id="UP001149813">
    <property type="component" value="Unassembled WGS sequence"/>
</dbReference>
<evidence type="ECO:0000256" key="10">
    <source>
        <dbReference type="ARBA" id="ARBA00022741"/>
    </source>
</evidence>
<dbReference type="Gene3D" id="3.40.50.1440">
    <property type="entry name" value="Tubulin/FtsZ, GTPase domain"/>
    <property type="match status" value="1"/>
</dbReference>
<protein>
    <recommendedName>
        <fullName evidence="6">peptidylprolyl isomerase</fullName>
        <ecNumber evidence="6">5.2.1.8</ecNumber>
    </recommendedName>
</protein>
<evidence type="ECO:0000313" key="20">
    <source>
        <dbReference type="Proteomes" id="UP001149813"/>
    </source>
</evidence>
<dbReference type="Gene3D" id="3.30.1330.20">
    <property type="entry name" value="Tubulin/FtsZ, C-terminal domain"/>
    <property type="match status" value="1"/>
</dbReference>
<dbReference type="Gene3D" id="1.20.120.1150">
    <property type="match status" value="1"/>
</dbReference>
<keyword evidence="12" id="KW-0697">Rotamase</keyword>
<evidence type="ECO:0000256" key="9">
    <source>
        <dbReference type="ARBA" id="ARBA00022723"/>
    </source>
</evidence>
<dbReference type="Pfam" id="PF03095">
    <property type="entry name" value="PTPA"/>
    <property type="match status" value="1"/>
</dbReference>
<evidence type="ECO:0000256" key="6">
    <source>
        <dbReference type="ARBA" id="ARBA00013194"/>
    </source>
</evidence>
<dbReference type="FunFam" id="3.40.50.1440:FF:000006">
    <property type="entry name" value="Tubulin beta chain"/>
    <property type="match status" value="1"/>
</dbReference>
<evidence type="ECO:0000256" key="16">
    <source>
        <dbReference type="ARBA" id="ARBA00034296"/>
    </source>
</evidence>
<evidence type="ECO:0000256" key="14">
    <source>
        <dbReference type="ARBA" id="ARBA00023212"/>
    </source>
</evidence>
<keyword evidence="9" id="KW-0479">Metal-binding</keyword>
<dbReference type="SMART" id="SM00865">
    <property type="entry name" value="Tubulin_C"/>
    <property type="match status" value="1"/>
</dbReference>
<dbReference type="Gene3D" id="1.10.287.600">
    <property type="entry name" value="Helix hairpin bin"/>
    <property type="match status" value="1"/>
</dbReference>
<keyword evidence="14" id="KW-0206">Cytoskeleton</keyword>
<keyword evidence="13" id="KW-0342">GTP-binding</keyword>
<comment type="subunit">
    <text evidence="5">Dimer of alpha and beta chains. A typical microtubule is a hollow water-filled tube with an outer diameter of 25 nm and an inner diameter of 15 nM. Alpha-beta heterodimers associate head-to-tail to form protofilaments running lengthwise along the microtubule wall with the beta-tubulin subunit facing the microtubule plus end conferring a structural polarity. Microtubules usually have 13 protofilaments but different protofilament numbers can be found in some organisms and specialized cells.</text>
</comment>
<evidence type="ECO:0000256" key="7">
    <source>
        <dbReference type="ARBA" id="ARBA00022490"/>
    </source>
</evidence>
<dbReference type="InterPro" id="IPR023123">
    <property type="entry name" value="Tubulin_C"/>
</dbReference>
<keyword evidence="11" id="KW-0460">Magnesium</keyword>
<dbReference type="GO" id="GO:0005525">
    <property type="term" value="F:GTP binding"/>
    <property type="evidence" value="ECO:0007669"/>
    <property type="project" value="UniProtKB-KW"/>
</dbReference>
<dbReference type="InterPro" id="IPR003008">
    <property type="entry name" value="Tubulin_FtsZ_GTPase"/>
</dbReference>
<dbReference type="CDD" id="cd02187">
    <property type="entry name" value="beta_tubulin"/>
    <property type="match status" value="1"/>
</dbReference>
<dbReference type="FunFam" id="1.20.120.1150:FF:000002">
    <property type="entry name" value="Serine/threonine-protein phosphatase 2A activator"/>
    <property type="match status" value="1"/>
</dbReference>
<comment type="subcellular location">
    <subcellularLocation>
        <location evidence="3">Cytoplasm</location>
        <location evidence="3">Cytoskeleton</location>
    </subcellularLocation>
</comment>
<dbReference type="SUPFAM" id="SSF140984">
    <property type="entry name" value="PTPA-like"/>
    <property type="match status" value="1"/>
</dbReference>
<dbReference type="GO" id="GO:0003924">
    <property type="term" value="F:GTPase activity"/>
    <property type="evidence" value="ECO:0007669"/>
    <property type="project" value="InterPro"/>
</dbReference>
<evidence type="ECO:0000256" key="5">
    <source>
        <dbReference type="ARBA" id="ARBA00011747"/>
    </source>
</evidence>
<dbReference type="InterPro" id="IPR043170">
    <property type="entry name" value="PTPA_C_lid"/>
</dbReference>
<dbReference type="GO" id="GO:0005874">
    <property type="term" value="C:microtubule"/>
    <property type="evidence" value="ECO:0007669"/>
    <property type="project" value="UniProtKB-KW"/>
</dbReference>
<evidence type="ECO:0000313" key="19">
    <source>
        <dbReference type="EMBL" id="KAJ1719816.1"/>
    </source>
</evidence>
<dbReference type="GO" id="GO:0003755">
    <property type="term" value="F:peptidyl-prolyl cis-trans isomerase activity"/>
    <property type="evidence" value="ECO:0007669"/>
    <property type="project" value="UniProtKB-KW"/>
</dbReference>
<evidence type="ECO:0000256" key="4">
    <source>
        <dbReference type="ARBA" id="ARBA00009636"/>
    </source>
</evidence>
<dbReference type="EC" id="5.2.1.8" evidence="6"/>
<dbReference type="GO" id="GO:0005200">
    <property type="term" value="F:structural constituent of cytoskeleton"/>
    <property type="evidence" value="ECO:0007669"/>
    <property type="project" value="InterPro"/>
</dbReference>
<feature type="domain" description="Tubulin/FtsZ 2-layer sandwich" evidence="18">
    <location>
        <begin position="537"/>
        <end position="674"/>
    </location>
</feature>
<dbReference type="InterPro" id="IPR017975">
    <property type="entry name" value="Tubulin_CS"/>
</dbReference>
<dbReference type="InterPro" id="IPR000217">
    <property type="entry name" value="Tubulin"/>
</dbReference>
<dbReference type="InterPro" id="IPR002453">
    <property type="entry name" value="Beta_tubulin"/>
</dbReference>
<dbReference type="GO" id="GO:0007017">
    <property type="term" value="P:microtubule-based process"/>
    <property type="evidence" value="ECO:0007669"/>
    <property type="project" value="InterPro"/>
</dbReference>
<evidence type="ECO:0000256" key="8">
    <source>
        <dbReference type="ARBA" id="ARBA00022701"/>
    </source>
</evidence>
<dbReference type="GO" id="GO:0019211">
    <property type="term" value="F:phosphatase activator activity"/>
    <property type="evidence" value="ECO:0007669"/>
    <property type="project" value="InterPro"/>
</dbReference>
<dbReference type="OrthoDB" id="1662883at2759"/>
<reference evidence="19" key="1">
    <citation type="submission" date="2022-07" db="EMBL/GenBank/DDBJ databases">
        <title>Phylogenomic reconstructions and comparative analyses of Kickxellomycotina fungi.</title>
        <authorList>
            <person name="Reynolds N.K."/>
            <person name="Stajich J.E."/>
            <person name="Barry K."/>
            <person name="Grigoriev I.V."/>
            <person name="Crous P."/>
            <person name="Smith M.E."/>
        </authorList>
    </citation>
    <scope>NUCLEOTIDE SEQUENCE</scope>
    <source>
        <strain evidence="19">NBRC 32514</strain>
    </source>
</reference>
<comment type="caution">
    <text evidence="19">The sequence shown here is derived from an EMBL/GenBank/DDBJ whole genome shotgun (WGS) entry which is preliminary data.</text>
</comment>
<keyword evidence="20" id="KW-1185">Reference proteome</keyword>
<evidence type="ECO:0000256" key="1">
    <source>
        <dbReference type="ARBA" id="ARBA00000971"/>
    </source>
</evidence>
<name>A0A9W8CPS9_9FUNG</name>
<keyword evidence="7" id="KW-0963">Cytoplasm</keyword>
<keyword evidence="15" id="KW-0413">Isomerase</keyword>
<dbReference type="AlphaFoldDB" id="A0A9W8CPS9"/>
<dbReference type="EMBL" id="JANBOJ010000336">
    <property type="protein sequence ID" value="KAJ1719816.1"/>
    <property type="molecule type" value="Genomic_DNA"/>
</dbReference>
<dbReference type="InterPro" id="IPR037103">
    <property type="entry name" value="Tubulin/FtsZ-like_C"/>
</dbReference>
<evidence type="ECO:0000256" key="13">
    <source>
        <dbReference type="ARBA" id="ARBA00023134"/>
    </source>
</evidence>
<dbReference type="SMART" id="SM00864">
    <property type="entry name" value="Tubulin"/>
    <property type="match status" value="1"/>
</dbReference>
<dbReference type="InterPro" id="IPR004327">
    <property type="entry name" value="Phstyr_phstse_ac"/>
</dbReference>
<dbReference type="InterPro" id="IPR008280">
    <property type="entry name" value="Tub_FtsZ_C"/>
</dbReference>
<dbReference type="Pfam" id="PF03953">
    <property type="entry name" value="Tubulin_C"/>
    <property type="match status" value="1"/>
</dbReference>
<keyword evidence="10" id="KW-0547">Nucleotide-binding</keyword>
<dbReference type="PROSITE" id="PS00227">
    <property type="entry name" value="TUBULIN"/>
    <property type="match status" value="1"/>
</dbReference>
<comment type="cofactor">
    <cofactor evidence="2">
        <name>Mg(2+)</name>
        <dbReference type="ChEBI" id="CHEBI:18420"/>
    </cofactor>
</comment>
<dbReference type="FunFam" id="1.10.287.600:FF:000013">
    <property type="entry name" value="Tubulin beta chain"/>
    <property type="match status" value="1"/>
</dbReference>
<comment type="function">
    <text evidence="16">Tubulin is the major constituent of microtubules, a cylinder consisting of laterally associated linear protofilaments composed of alpha- and beta-tubulin heterodimers. Microtubules grow by the addition of GTP-tubulin dimers to the microtubule end, where a stabilizing cap forms. Below the cap, tubulin dimers are in GDP-bound state, owing to GTPase activity of alpha-tubulin.</text>
</comment>
<organism evidence="19 20">
    <name type="scientific">Coemansia erecta</name>
    <dbReference type="NCBI Taxonomy" id="147472"/>
    <lineage>
        <taxon>Eukaryota</taxon>
        <taxon>Fungi</taxon>
        <taxon>Fungi incertae sedis</taxon>
        <taxon>Zoopagomycota</taxon>
        <taxon>Kickxellomycotina</taxon>
        <taxon>Kickxellomycetes</taxon>
        <taxon>Kickxellales</taxon>
        <taxon>Kickxellaceae</taxon>
        <taxon>Coemansia</taxon>
    </lineage>
</organism>
<comment type="catalytic activity">
    <reaction evidence="1">
        <text>[protein]-peptidylproline (omega=180) = [protein]-peptidylproline (omega=0)</text>
        <dbReference type="Rhea" id="RHEA:16237"/>
        <dbReference type="Rhea" id="RHEA-COMP:10747"/>
        <dbReference type="Rhea" id="RHEA-COMP:10748"/>
        <dbReference type="ChEBI" id="CHEBI:83833"/>
        <dbReference type="ChEBI" id="CHEBI:83834"/>
        <dbReference type="EC" id="5.2.1.8"/>
    </reaction>
</comment>
<dbReference type="CDD" id="cd04087">
    <property type="entry name" value="PTPA"/>
    <property type="match status" value="1"/>
</dbReference>
<evidence type="ECO:0000256" key="11">
    <source>
        <dbReference type="ARBA" id="ARBA00022842"/>
    </source>
</evidence>
<dbReference type="PANTHER" id="PTHR11588">
    <property type="entry name" value="TUBULIN"/>
    <property type="match status" value="1"/>
</dbReference>
<dbReference type="PRINTS" id="PR01163">
    <property type="entry name" value="BETATUBULIN"/>
</dbReference>
<evidence type="ECO:0000256" key="15">
    <source>
        <dbReference type="ARBA" id="ARBA00023235"/>
    </source>
</evidence>
<evidence type="ECO:0000259" key="18">
    <source>
        <dbReference type="SMART" id="SM00865"/>
    </source>
</evidence>
<dbReference type="PRINTS" id="PR01161">
    <property type="entry name" value="TUBULIN"/>
</dbReference>
<evidence type="ECO:0000256" key="3">
    <source>
        <dbReference type="ARBA" id="ARBA00004245"/>
    </source>
</evidence>
<dbReference type="InterPro" id="IPR018316">
    <property type="entry name" value="Tubulin/FtsZ_2-layer-sand-dom"/>
</dbReference>
<comment type="similarity">
    <text evidence="4">Belongs to the tubulin family.</text>
</comment>
<sequence length="753" mass="84336">MSSKAESGNYKVPRREILDPADMAKWQRSSAYIEIVSFIEQLSKSVEGRRMTDGHHVSQNVRAVCTVLDCAELWIAEFPPDTGEASRFGNRSFRKWGSELENQASRLVRDMLGEGFRQGAEVELVPYLTAAFGNTTRIDYGSGHELSFVMWLLCLCKIGFLAPSDSEAIVLTVFARYLLTCQQLQRAYKLEPAGSHGVWGLDDYQFLPFYFGSAQFIGTQTTPAVSLDTKIIDEQGGDYLYLQGIKFIMVMKRGPFFEHSRQLYDISGVPRWEKVNQGLGKMYRAEVLGKFPVVQHLVFGGQCGNQIGVEFWENILQEHCIDEEGTYFGNDPVLIERANVYFSEARGARYVPRVVSIDLEPGVLDNIRNGSLGRVFRPESMIHANSGAGNNWAKGFYTEGAELLDNVLDVMRREIEACELLSGFQVCHSIGGGTGSGMGSLMLQKIREEYPDRMLSTFTVMPSADVSDTVVEPYNSVLTLHHLLENSDMTFCLDNEALSKICIDVLKIKSPVHADLNKLVAKVMSGVTTSLRFPGQLNADLRKLAVNMVPFPRLHFLMSGLAPLTSAATASYRQISVPDMCQQLYGAQNMLVNCDPRHGRYLTCAVMFRGKVSVKECEDTVLGYADKHTSSFVEWIPNATQIAVCDVPPVGLDIAATFLGNNTAIQEVFERIVSQFSRIFRRKAFMHWFTDEGMDEMEFSEAESNIHDLVSEYRQYQEAAVDDGMMYDDDAEGVYDQQTNYDDQGAADIVNHE</sequence>
<dbReference type="FunFam" id="3.30.1330.20:FF:000009">
    <property type="entry name" value="Tubulin beta chain"/>
    <property type="match status" value="1"/>
</dbReference>
<accession>A0A9W8CPS9</accession>
<keyword evidence="8" id="KW-0493">Microtubule</keyword>
<evidence type="ECO:0000256" key="12">
    <source>
        <dbReference type="ARBA" id="ARBA00023110"/>
    </source>
</evidence>
<dbReference type="GO" id="GO:0046872">
    <property type="term" value="F:metal ion binding"/>
    <property type="evidence" value="ECO:0007669"/>
    <property type="project" value="UniProtKB-KW"/>
</dbReference>
<evidence type="ECO:0000256" key="2">
    <source>
        <dbReference type="ARBA" id="ARBA00001946"/>
    </source>
</evidence>
<evidence type="ECO:0000259" key="17">
    <source>
        <dbReference type="SMART" id="SM00864"/>
    </source>
</evidence>
<dbReference type="InterPro" id="IPR037218">
    <property type="entry name" value="PTPA_sf"/>
</dbReference>
<dbReference type="SUPFAM" id="SSF55307">
    <property type="entry name" value="Tubulin C-terminal domain-like"/>
    <property type="match status" value="1"/>
</dbReference>
<feature type="domain" description="Tubulin/FtsZ GTPase" evidence="17">
    <location>
        <begin position="338"/>
        <end position="535"/>
    </location>
</feature>
<dbReference type="SUPFAM" id="SSF52490">
    <property type="entry name" value="Tubulin nucleotide-binding domain-like"/>
    <property type="match status" value="1"/>
</dbReference>